<reference evidence="1" key="1">
    <citation type="submission" date="2009-01" db="EMBL/GenBank/DDBJ databases">
        <title>Complete sequence of plasmid1 of Arthrobacter chlorophenolicus A6.</title>
        <authorList>
            <consortium name="US DOE Joint Genome Institute"/>
            <person name="Lucas S."/>
            <person name="Copeland A."/>
            <person name="Lapidus A."/>
            <person name="Glavina del Rio T."/>
            <person name="Tice H."/>
            <person name="Bruce D."/>
            <person name="Goodwin L."/>
            <person name="Pitluck S."/>
            <person name="Goltsman E."/>
            <person name="Clum A."/>
            <person name="Larimer F."/>
            <person name="Land M."/>
            <person name="Hauser L."/>
            <person name="Kyrpides N."/>
            <person name="Mikhailova N."/>
            <person name="Jansson J."/>
            <person name="Richardson P."/>
        </authorList>
    </citation>
    <scope>NUCLEOTIDE SEQUENCE [LARGE SCALE GENOMIC DNA]</scope>
    <source>
        <strain evidence="1">A6</strain>
        <plasmid evidence="1">pACHL01</plasmid>
    </source>
</reference>
<protein>
    <submittedName>
        <fullName evidence="1">Uncharacterized protein</fullName>
    </submittedName>
</protein>
<keyword evidence="1" id="KW-0614">Plasmid</keyword>
<keyword evidence="2" id="KW-1185">Reference proteome</keyword>
<geneLocation type="plasmid" evidence="1 2">
    <name>pACHL01</name>
</geneLocation>
<organism evidence="1 2">
    <name type="scientific">Pseudarthrobacter chlorophenolicus (strain ATCC 700700 / DSM 12829 / CIP 107037 / JCM 12360 / KCTC 9906 / NCIMB 13794 / A6)</name>
    <name type="common">Arthrobacter chlorophenolicus</name>
    <dbReference type="NCBI Taxonomy" id="452863"/>
    <lineage>
        <taxon>Bacteria</taxon>
        <taxon>Bacillati</taxon>
        <taxon>Actinomycetota</taxon>
        <taxon>Actinomycetes</taxon>
        <taxon>Micrococcales</taxon>
        <taxon>Micrococcaceae</taxon>
        <taxon>Pseudarthrobacter</taxon>
    </lineage>
</organism>
<proteinExistence type="predicted"/>
<dbReference type="Proteomes" id="UP000002505">
    <property type="component" value="Plasmid pACHL01"/>
</dbReference>
<evidence type="ECO:0000313" key="2">
    <source>
        <dbReference type="Proteomes" id="UP000002505"/>
    </source>
</evidence>
<dbReference type="KEGG" id="ach:Achl_4001"/>
<dbReference type="RefSeq" id="WP_012622969.1">
    <property type="nucleotide sequence ID" value="NC_011879.1"/>
</dbReference>
<dbReference type="EMBL" id="CP001342">
    <property type="protein sequence ID" value="ACL41952.1"/>
    <property type="molecule type" value="Genomic_DNA"/>
</dbReference>
<accession>B8HHQ5</accession>
<dbReference type="HOGENOM" id="CLU_1076230_0_0_11"/>
<dbReference type="AlphaFoldDB" id="B8HHQ5"/>
<sequence>MSTNRQPQGIPTGGQFAAARHGEPAVGLRGDLHVDKEAATYFADQVESIQQEGLEGALSAHGGKLTFTSNDGRTFHIHQDGHTDEDGNPGWAIDNHDVADPGDPVYGIRYESRTENLGEDLAAALADADAIEAFTLNAGSEQYDFRSYDVIDGESATSSACFMDATDGFDLTIDFDHDTGVLRVDRNGETLTGAESDDALRDLVQSVDIDAPDGSPTGQMAWHMERSFRIAAAKHDSPAWMHPYRTAGLTWEDRNDGR</sequence>
<gene>
    <name evidence="1" type="ordered locus">Achl_4001</name>
</gene>
<name>B8HHQ5_PSECP</name>
<evidence type="ECO:0000313" key="1">
    <source>
        <dbReference type="EMBL" id="ACL41952.1"/>
    </source>
</evidence>